<comment type="caution">
    <text evidence="2">The sequence shown here is derived from an EMBL/GenBank/DDBJ whole genome shotgun (WGS) entry which is preliminary data.</text>
</comment>
<sequence>MKINTLALVDDLHDRTQKASALVNVFQKLEEHQLRQKTHPEAWSVLECIDHLNRYYTFYLPALKKAIQTAQTKAGNSSFKTGILGQFFVKLMEPKAGKIKKMKALAQMNPVNSNVQPEVLQQFITHQEELLSLLETSRNLNLNAVQVPTAMSKWVTISLGDTFRFIVVHNERHLLQAQNCLKITAGSFE</sequence>
<dbReference type="EMBL" id="SJPE01000012">
    <property type="protein sequence ID" value="TBX66998.1"/>
    <property type="molecule type" value="Genomic_DNA"/>
</dbReference>
<dbReference type="Pfam" id="PF12867">
    <property type="entry name" value="DinB_2"/>
    <property type="match status" value="1"/>
</dbReference>
<dbReference type="Gene3D" id="1.20.120.450">
    <property type="entry name" value="dinb family like domain"/>
    <property type="match status" value="1"/>
</dbReference>
<protein>
    <submittedName>
        <fullName evidence="2">DinB family protein</fullName>
    </submittedName>
</protein>
<dbReference type="SUPFAM" id="SSF109854">
    <property type="entry name" value="DinB/YfiT-like putative metalloenzymes"/>
    <property type="match status" value="1"/>
</dbReference>
<organism evidence="2 3">
    <name type="scientific">Flavobacterium silvisoli</name>
    <dbReference type="NCBI Taxonomy" id="2529433"/>
    <lineage>
        <taxon>Bacteria</taxon>
        <taxon>Pseudomonadati</taxon>
        <taxon>Bacteroidota</taxon>
        <taxon>Flavobacteriia</taxon>
        <taxon>Flavobacteriales</taxon>
        <taxon>Flavobacteriaceae</taxon>
        <taxon>Flavobacterium</taxon>
    </lineage>
</organism>
<proteinExistence type="predicted"/>
<evidence type="ECO:0000313" key="2">
    <source>
        <dbReference type="EMBL" id="TBX66998.1"/>
    </source>
</evidence>
<dbReference type="OrthoDB" id="1524454at2"/>
<feature type="domain" description="DinB-like" evidence="1">
    <location>
        <begin position="20"/>
        <end position="177"/>
    </location>
</feature>
<dbReference type="Proteomes" id="UP000293300">
    <property type="component" value="Unassembled WGS sequence"/>
</dbReference>
<dbReference type="AlphaFoldDB" id="A0A4Q9YTS2"/>
<evidence type="ECO:0000259" key="1">
    <source>
        <dbReference type="Pfam" id="PF12867"/>
    </source>
</evidence>
<reference evidence="2 3" key="1">
    <citation type="submission" date="2019-02" db="EMBL/GenBank/DDBJ databases">
        <title>Flavobacterium sp. RD-2-33 isolated from forest soil.</title>
        <authorList>
            <person name="Chaudhary D.K."/>
        </authorList>
    </citation>
    <scope>NUCLEOTIDE SEQUENCE [LARGE SCALE GENOMIC DNA]</scope>
    <source>
        <strain evidence="2 3">RD-2-33</strain>
    </source>
</reference>
<dbReference type="InterPro" id="IPR034660">
    <property type="entry name" value="DinB/YfiT-like"/>
</dbReference>
<dbReference type="RefSeq" id="WP_131476486.1">
    <property type="nucleotide sequence ID" value="NZ_SJPE01000012.1"/>
</dbReference>
<name>A0A4Q9YTS2_9FLAO</name>
<keyword evidence="3" id="KW-1185">Reference proteome</keyword>
<dbReference type="InterPro" id="IPR024775">
    <property type="entry name" value="DinB-like"/>
</dbReference>
<gene>
    <name evidence="2" type="ORF">EZL74_10075</name>
</gene>
<evidence type="ECO:0000313" key="3">
    <source>
        <dbReference type="Proteomes" id="UP000293300"/>
    </source>
</evidence>
<accession>A0A4Q9YTS2</accession>